<sequence length="116" mass="13009">MALEARARVARLQLLSPSHKAASSKNLITFKNGITLIKNRRLIDKRFMHGDLRVAFNTITEENYLRVKPLISKLASEREVYSCIITAFQAKGHHLLRDGNCGFDSSGGSGPSRRRN</sequence>
<dbReference type="AlphaFoldDB" id="A0A8X7T2D8"/>
<gene>
    <name evidence="1" type="ORF">A4X09_0g6428</name>
</gene>
<dbReference type="EMBL" id="LWDG02000410">
    <property type="protein sequence ID" value="KAE8265919.1"/>
    <property type="molecule type" value="Genomic_DNA"/>
</dbReference>
<proteinExistence type="predicted"/>
<keyword evidence="2" id="KW-1185">Reference proteome</keyword>
<evidence type="ECO:0000313" key="2">
    <source>
        <dbReference type="Proteomes" id="UP000078113"/>
    </source>
</evidence>
<organism evidence="1 2">
    <name type="scientific">Tilletia walkeri</name>
    <dbReference type="NCBI Taxonomy" id="117179"/>
    <lineage>
        <taxon>Eukaryota</taxon>
        <taxon>Fungi</taxon>
        <taxon>Dikarya</taxon>
        <taxon>Basidiomycota</taxon>
        <taxon>Ustilaginomycotina</taxon>
        <taxon>Exobasidiomycetes</taxon>
        <taxon>Tilletiales</taxon>
        <taxon>Tilletiaceae</taxon>
        <taxon>Tilletia</taxon>
    </lineage>
</organism>
<protein>
    <submittedName>
        <fullName evidence="1">Uncharacterized protein</fullName>
    </submittedName>
</protein>
<reference evidence="1" key="1">
    <citation type="submission" date="2016-04" db="EMBL/GenBank/DDBJ databases">
        <authorList>
            <person name="Nguyen H.D."/>
            <person name="Samba Siva P."/>
            <person name="Cullis J."/>
            <person name="Levesque C.A."/>
            <person name="Hambleton S."/>
        </authorList>
    </citation>
    <scope>NUCLEOTIDE SEQUENCE</scope>
    <source>
        <strain evidence="1">DAOMC 236422</strain>
    </source>
</reference>
<dbReference type="Proteomes" id="UP000078113">
    <property type="component" value="Unassembled WGS sequence"/>
</dbReference>
<comment type="caution">
    <text evidence="1">The sequence shown here is derived from an EMBL/GenBank/DDBJ whole genome shotgun (WGS) entry which is preliminary data.</text>
</comment>
<accession>A0A8X7T2D8</accession>
<evidence type="ECO:0000313" key="1">
    <source>
        <dbReference type="EMBL" id="KAE8265919.1"/>
    </source>
</evidence>
<reference evidence="1" key="2">
    <citation type="journal article" date="2019" name="IMA Fungus">
        <title>Genome sequencing and comparison of five Tilletia species to identify candidate genes for the detection of regulated species infecting wheat.</title>
        <authorList>
            <person name="Nguyen H.D.T."/>
            <person name="Sultana T."/>
            <person name="Kesanakurti P."/>
            <person name="Hambleton S."/>
        </authorList>
    </citation>
    <scope>NUCLEOTIDE SEQUENCE</scope>
    <source>
        <strain evidence="1">DAOMC 236422</strain>
    </source>
</reference>
<name>A0A8X7T2D8_9BASI</name>